<dbReference type="InterPro" id="IPR051393">
    <property type="entry name" value="ABC_transporter_permease"/>
</dbReference>
<keyword evidence="2 7" id="KW-0813">Transport</keyword>
<dbReference type="InterPro" id="IPR035906">
    <property type="entry name" value="MetI-like_sf"/>
</dbReference>
<evidence type="ECO:0000313" key="10">
    <source>
        <dbReference type="EMBL" id="WTW30379.1"/>
    </source>
</evidence>
<feature type="transmembrane region" description="Helical" evidence="7">
    <location>
        <begin position="103"/>
        <end position="124"/>
    </location>
</feature>
<evidence type="ECO:0000256" key="1">
    <source>
        <dbReference type="ARBA" id="ARBA00004651"/>
    </source>
</evidence>
<accession>A0ABZ1MT92</accession>
<dbReference type="PANTHER" id="PTHR30193:SF37">
    <property type="entry name" value="INNER MEMBRANE ABC TRANSPORTER PERMEASE PROTEIN YCJO"/>
    <property type="match status" value="1"/>
</dbReference>
<dbReference type="SUPFAM" id="SSF161098">
    <property type="entry name" value="MetI-like"/>
    <property type="match status" value="1"/>
</dbReference>
<sequence length="323" mass="35645">MAVSSAASRAGAQSRSGDQDVAPDARPDRRSRRRRGGDTAAGYLFLAPQLLGLVVFMVGPLLFALVLAFYHWDGFGTRSFAGLSNFTEVVSDPRIQRSAVNTLWFTVLQVPGLMLTGLFFALLMQRAGKLTPVYRLAFFAPVITSSVAVAAIWLWLFNPDISPVNNALRGVGLPAPNWLQDARFVIPAFAIVGIWQGLGYQLIMFMSGLQSIDRSFLEAAVLDGCSEWQKLRHVTIPLLSPTILFLSITSVIGSFQVFDYIYVFFDDRAPDSARTIVYEVVRIAFGEFDFGEASALAFLLFLALLLVTGCQLAAQKRWVHYTE</sequence>
<feature type="transmembrane region" description="Helical" evidence="7">
    <location>
        <begin position="295"/>
        <end position="314"/>
    </location>
</feature>
<dbReference type="EMBL" id="CP108341">
    <property type="protein sequence ID" value="WTW30379.1"/>
    <property type="molecule type" value="Genomic_DNA"/>
</dbReference>
<gene>
    <name evidence="10" type="ORF">OHU35_31755</name>
</gene>
<keyword evidence="11" id="KW-1185">Reference proteome</keyword>
<evidence type="ECO:0000256" key="4">
    <source>
        <dbReference type="ARBA" id="ARBA00022692"/>
    </source>
</evidence>
<protein>
    <submittedName>
        <fullName evidence="10">Sugar ABC transporter permease</fullName>
    </submittedName>
</protein>
<dbReference type="Proteomes" id="UP001621512">
    <property type="component" value="Chromosome"/>
</dbReference>
<evidence type="ECO:0000256" key="6">
    <source>
        <dbReference type="ARBA" id="ARBA00023136"/>
    </source>
</evidence>
<evidence type="ECO:0000256" key="8">
    <source>
        <dbReference type="SAM" id="MobiDB-lite"/>
    </source>
</evidence>
<keyword evidence="6 7" id="KW-0472">Membrane</keyword>
<name>A0ABZ1MT92_STREF</name>
<feature type="domain" description="ABC transmembrane type-1" evidence="9">
    <location>
        <begin position="99"/>
        <end position="311"/>
    </location>
</feature>
<proteinExistence type="inferred from homology"/>
<keyword evidence="3" id="KW-1003">Cell membrane</keyword>
<evidence type="ECO:0000259" key="9">
    <source>
        <dbReference type="PROSITE" id="PS50928"/>
    </source>
</evidence>
<comment type="subcellular location">
    <subcellularLocation>
        <location evidence="1 7">Cell membrane</location>
        <topology evidence="1 7">Multi-pass membrane protein</topology>
    </subcellularLocation>
</comment>
<dbReference type="Pfam" id="PF00528">
    <property type="entry name" value="BPD_transp_1"/>
    <property type="match status" value="1"/>
</dbReference>
<dbReference type="InterPro" id="IPR000515">
    <property type="entry name" value="MetI-like"/>
</dbReference>
<comment type="similarity">
    <text evidence="7">Belongs to the binding-protein-dependent transport system permease family.</text>
</comment>
<feature type="transmembrane region" description="Helical" evidence="7">
    <location>
        <begin position="40"/>
        <end position="70"/>
    </location>
</feature>
<evidence type="ECO:0000313" key="11">
    <source>
        <dbReference type="Proteomes" id="UP001621512"/>
    </source>
</evidence>
<feature type="transmembrane region" description="Helical" evidence="7">
    <location>
        <begin position="238"/>
        <end position="258"/>
    </location>
</feature>
<dbReference type="RefSeq" id="WP_189721779.1">
    <property type="nucleotide sequence ID" value="NZ_BMUK01000001.1"/>
</dbReference>
<evidence type="ECO:0000256" key="5">
    <source>
        <dbReference type="ARBA" id="ARBA00022989"/>
    </source>
</evidence>
<feature type="transmembrane region" description="Helical" evidence="7">
    <location>
        <begin position="136"/>
        <end position="156"/>
    </location>
</feature>
<keyword evidence="5 7" id="KW-1133">Transmembrane helix</keyword>
<feature type="transmembrane region" description="Helical" evidence="7">
    <location>
        <begin position="184"/>
        <end position="205"/>
    </location>
</feature>
<dbReference type="PANTHER" id="PTHR30193">
    <property type="entry name" value="ABC TRANSPORTER PERMEASE PROTEIN"/>
    <property type="match status" value="1"/>
</dbReference>
<dbReference type="Gene3D" id="1.10.3720.10">
    <property type="entry name" value="MetI-like"/>
    <property type="match status" value="1"/>
</dbReference>
<feature type="region of interest" description="Disordered" evidence="8">
    <location>
        <begin position="1"/>
        <end position="35"/>
    </location>
</feature>
<organism evidence="10 11">
    <name type="scientific">Streptomyces purpurascens</name>
    <dbReference type="NCBI Taxonomy" id="1924"/>
    <lineage>
        <taxon>Bacteria</taxon>
        <taxon>Bacillati</taxon>
        <taxon>Actinomycetota</taxon>
        <taxon>Actinomycetes</taxon>
        <taxon>Kitasatosporales</taxon>
        <taxon>Streptomycetaceae</taxon>
        <taxon>Streptomyces</taxon>
    </lineage>
</organism>
<keyword evidence="4 7" id="KW-0812">Transmembrane</keyword>
<feature type="compositionally biased region" description="Low complexity" evidence="8">
    <location>
        <begin position="1"/>
        <end position="16"/>
    </location>
</feature>
<dbReference type="PROSITE" id="PS50928">
    <property type="entry name" value="ABC_TM1"/>
    <property type="match status" value="1"/>
</dbReference>
<evidence type="ECO:0000256" key="7">
    <source>
        <dbReference type="RuleBase" id="RU363032"/>
    </source>
</evidence>
<evidence type="ECO:0000256" key="3">
    <source>
        <dbReference type="ARBA" id="ARBA00022475"/>
    </source>
</evidence>
<reference evidence="10 11" key="1">
    <citation type="submission" date="2022-10" db="EMBL/GenBank/DDBJ databases">
        <title>The complete genomes of actinobacterial strains from the NBC collection.</title>
        <authorList>
            <person name="Joergensen T.S."/>
            <person name="Alvarez Arevalo M."/>
            <person name="Sterndorff E.B."/>
            <person name="Faurdal D."/>
            <person name="Vuksanovic O."/>
            <person name="Mourched A.-S."/>
            <person name="Charusanti P."/>
            <person name="Shaw S."/>
            <person name="Blin K."/>
            <person name="Weber T."/>
        </authorList>
    </citation>
    <scope>NUCLEOTIDE SEQUENCE [LARGE SCALE GENOMIC DNA]</scope>
    <source>
        <strain evidence="10 11">NBC_00017</strain>
    </source>
</reference>
<evidence type="ECO:0000256" key="2">
    <source>
        <dbReference type="ARBA" id="ARBA00022448"/>
    </source>
</evidence>
<dbReference type="CDD" id="cd06261">
    <property type="entry name" value="TM_PBP2"/>
    <property type="match status" value="1"/>
</dbReference>